<reference evidence="1 2" key="1">
    <citation type="journal article" date="2012" name="PLoS Pathog.">
        <title>Diverse lifestyles and strategies of plant pathogenesis encoded in the genomes of eighteen Dothideomycetes fungi.</title>
        <authorList>
            <person name="Ohm R.A."/>
            <person name="Feau N."/>
            <person name="Henrissat B."/>
            <person name="Schoch C.L."/>
            <person name="Horwitz B.A."/>
            <person name="Barry K.W."/>
            <person name="Condon B.J."/>
            <person name="Copeland A.C."/>
            <person name="Dhillon B."/>
            <person name="Glaser F."/>
            <person name="Hesse C.N."/>
            <person name="Kosti I."/>
            <person name="LaButti K."/>
            <person name="Lindquist E.A."/>
            <person name="Lucas S."/>
            <person name="Salamov A.A."/>
            <person name="Bradshaw R.E."/>
            <person name="Ciuffetti L."/>
            <person name="Hamelin R.C."/>
            <person name="Kema G.H.J."/>
            <person name="Lawrence C."/>
            <person name="Scott J.A."/>
            <person name="Spatafora J.W."/>
            <person name="Turgeon B.G."/>
            <person name="de Wit P.J.G.M."/>
            <person name="Zhong S."/>
            <person name="Goodwin S.B."/>
            <person name="Grigoriev I.V."/>
        </authorList>
    </citation>
    <scope>NUCLEOTIDE SEQUENCE [LARGE SCALE GENOMIC DNA]</scope>
    <source>
        <strain evidence="1 2">SO2202</strain>
    </source>
</reference>
<proteinExistence type="predicted"/>
<evidence type="ECO:0000313" key="1">
    <source>
        <dbReference type="EMBL" id="EMF15207.1"/>
    </source>
</evidence>
<organism evidence="1 2">
    <name type="scientific">Sphaerulina musiva (strain SO2202)</name>
    <name type="common">Poplar stem canker fungus</name>
    <name type="synonym">Septoria musiva</name>
    <dbReference type="NCBI Taxonomy" id="692275"/>
    <lineage>
        <taxon>Eukaryota</taxon>
        <taxon>Fungi</taxon>
        <taxon>Dikarya</taxon>
        <taxon>Ascomycota</taxon>
        <taxon>Pezizomycotina</taxon>
        <taxon>Dothideomycetes</taxon>
        <taxon>Dothideomycetidae</taxon>
        <taxon>Mycosphaerellales</taxon>
        <taxon>Mycosphaerellaceae</taxon>
        <taxon>Sphaerulina</taxon>
    </lineage>
</organism>
<sequence>MGLEVTTALVALVVSLIALLIASLQLVQALFGTAEGYKRCSRSVIGSWEGLRRRYFLPSELRFEVLYMTPQILLVSQEAKRWLEDKHLENCTAENQGPVEHVCILHQHNIDKIYKEEQRKKCEWEENASRWHRHYHELLDWLSRHYNPWEYHNKMRILFTTARGHNFKQDPSTHPEEIRMEELARTVTTYVPPLERGVQRRPTHLRSAPVSSPGPDYEMRVTWDIFLKEITNVYTQYPAWTPDVPRFDVHTAIRYANHAAISDARHLYLERNWARTHAAVMFRQWSWDMMPADMTRPLATIAISHLVILAVRLGMQWRSINLETGMSADGHGYSLSSTRSDKLGLVFKLIAFGPDFEPQGRLIPSKSADKLICGMLPGCNVLVNRDFNLIDNDRRSILDLRRAQEPDHVLDQIGLPEKARLQIKGAARKWSLPSIHNEIVPLLCAFLPIEGVSAVRHYAHCWLERRKSVLHLWEGRYVLLYRLRQTLRVPRGVHHSHSPQLITTYDYLEHLMTDYPQDFFGLKDDRAIDGPHGHSTNPKAAERRNELIALCRKIHRWTDDCLKDMGFAKEDAQGRTHYQNLVAAHINMAIHSTTSIYSNAKRQTEFPSCPLSVEKIPRVYEPILREVLALGDDTRPPWVLCQLLEEAQRYVHYMACEDHSVAKYLRERGLTCSVSEIETAWWILMLRGIAWNMSTIDHCWGEPIPASFYDNHVPAWMT</sequence>
<dbReference type="OrthoDB" id="5227693at2759"/>
<gene>
    <name evidence="1" type="ORF">SEPMUDRAFT_154086</name>
</gene>
<dbReference type="AlphaFoldDB" id="M3B5W6"/>
<dbReference type="EMBL" id="KB456261">
    <property type="protein sequence ID" value="EMF15207.1"/>
    <property type="molecule type" value="Genomic_DNA"/>
</dbReference>
<dbReference type="STRING" id="692275.M3B5W6"/>
<keyword evidence="2" id="KW-1185">Reference proteome</keyword>
<dbReference type="RefSeq" id="XP_016763328.1">
    <property type="nucleotide sequence ID" value="XM_016907545.1"/>
</dbReference>
<dbReference type="HOGENOM" id="CLU_391792_0_0_1"/>
<dbReference type="GeneID" id="27904682"/>
<accession>M3B5W6</accession>
<dbReference type="OMA" id="CEWEENA"/>
<name>M3B5W6_SPHMS</name>
<evidence type="ECO:0000313" key="2">
    <source>
        <dbReference type="Proteomes" id="UP000016931"/>
    </source>
</evidence>
<dbReference type="eggNOG" id="ENOG502RFQW">
    <property type="taxonomic scope" value="Eukaryota"/>
</dbReference>
<protein>
    <submittedName>
        <fullName evidence="1">Uncharacterized protein</fullName>
    </submittedName>
</protein>
<dbReference type="Proteomes" id="UP000016931">
    <property type="component" value="Unassembled WGS sequence"/>
</dbReference>